<name>A0ABX1VN23_9FIRM</name>
<dbReference type="Proteomes" id="UP000539052">
    <property type="component" value="Unassembled WGS sequence"/>
</dbReference>
<evidence type="ECO:0000259" key="1">
    <source>
        <dbReference type="Pfam" id="PF07486"/>
    </source>
</evidence>
<organism evidence="2 3">
    <name type="scientific">Lacrimispora defluvii</name>
    <dbReference type="NCBI Taxonomy" id="2719233"/>
    <lineage>
        <taxon>Bacteria</taxon>
        <taxon>Bacillati</taxon>
        <taxon>Bacillota</taxon>
        <taxon>Clostridia</taxon>
        <taxon>Lachnospirales</taxon>
        <taxon>Lachnospiraceae</taxon>
        <taxon>Lacrimispora</taxon>
    </lineage>
</organism>
<dbReference type="EMBL" id="JAAOXG010000002">
    <property type="protein sequence ID" value="NNJ28686.1"/>
    <property type="molecule type" value="Genomic_DNA"/>
</dbReference>
<feature type="domain" description="Cell wall hydrolase SleB" evidence="1">
    <location>
        <begin position="64"/>
        <end position="164"/>
    </location>
</feature>
<dbReference type="Gene3D" id="1.10.10.2520">
    <property type="entry name" value="Cell wall hydrolase SleB, domain 1"/>
    <property type="match status" value="1"/>
</dbReference>
<gene>
    <name evidence="2" type="ORF">G9470_02565</name>
</gene>
<dbReference type="GO" id="GO:0016787">
    <property type="term" value="F:hydrolase activity"/>
    <property type="evidence" value="ECO:0007669"/>
    <property type="project" value="UniProtKB-KW"/>
</dbReference>
<dbReference type="Pfam" id="PF07486">
    <property type="entry name" value="Hydrolase_2"/>
    <property type="match status" value="1"/>
</dbReference>
<sequence>MMAEREEYLRAEQESEQAFYNAVLNAQVEQNMGTTISKTGIGSMDWDADEAYMLAKIAMAEAEGEDTEGKALVILTVLNRVWSDNFPNTIKEVIEEENAFTSYTNGRYDRVEPNEDCYRALEMVQVQHWDESHGALYFERTTDEDTWHSTHLKELFKHGNHTFYTEK</sequence>
<dbReference type="InterPro" id="IPR011105">
    <property type="entry name" value="Cell_wall_hydrolase_SleB"/>
</dbReference>
<keyword evidence="2" id="KW-0378">Hydrolase</keyword>
<comment type="caution">
    <text evidence="2">The sequence shown here is derived from an EMBL/GenBank/DDBJ whole genome shotgun (WGS) entry which is preliminary data.</text>
</comment>
<evidence type="ECO:0000313" key="2">
    <source>
        <dbReference type="EMBL" id="NNJ28686.1"/>
    </source>
</evidence>
<keyword evidence="3" id="KW-1185">Reference proteome</keyword>
<dbReference type="InterPro" id="IPR042047">
    <property type="entry name" value="SleB_dom1"/>
</dbReference>
<reference evidence="2 3" key="1">
    <citation type="submission" date="2020-03" db="EMBL/GenBank/DDBJ databases">
        <title>Genome Sequence of industrial isolate, B5A.</title>
        <authorList>
            <person name="Sharma S."/>
            <person name="Patil P.B."/>
            <person name="Korpole S."/>
        </authorList>
    </citation>
    <scope>NUCLEOTIDE SEQUENCE [LARGE SCALE GENOMIC DNA]</scope>
    <source>
        <strain evidence="2 3">PI-S10-B5A</strain>
    </source>
</reference>
<protein>
    <submittedName>
        <fullName evidence="2">Cell wall hydrolase</fullName>
    </submittedName>
</protein>
<evidence type="ECO:0000313" key="3">
    <source>
        <dbReference type="Proteomes" id="UP000539052"/>
    </source>
</evidence>
<accession>A0ABX1VN23</accession>
<proteinExistence type="predicted"/>